<keyword evidence="1" id="KW-1133">Transmembrane helix</keyword>
<protein>
    <recommendedName>
        <fullName evidence="2">Ice-binding protein C-terminal domain-containing protein</fullName>
    </recommendedName>
</protein>
<accession>A0A1A8XJ87</accession>
<evidence type="ECO:0000259" key="2">
    <source>
        <dbReference type="Pfam" id="PF07589"/>
    </source>
</evidence>
<feature type="transmembrane region" description="Helical" evidence="1">
    <location>
        <begin position="69"/>
        <end position="88"/>
    </location>
</feature>
<keyword evidence="1" id="KW-0812">Transmembrane</keyword>
<dbReference type="InterPro" id="IPR013424">
    <property type="entry name" value="Ice-binding_C"/>
</dbReference>
<evidence type="ECO:0000313" key="4">
    <source>
        <dbReference type="Proteomes" id="UP000199169"/>
    </source>
</evidence>
<evidence type="ECO:0000256" key="1">
    <source>
        <dbReference type="SAM" id="Phobius"/>
    </source>
</evidence>
<gene>
    <name evidence="3" type="ORF">ACCAA_1390010</name>
</gene>
<sequence>MHSEWRGPGHLIPLLQAHLASVRLYPHRHNRSPQTAKPGHTGSNANILHQRLRSFIRIRVYKMKMKRKGFISSLLLVVAPSLGMMSWVDSARANAVTFNFTGRAYAVNAPWDSFFSVGDSVTGSYTFESTTPDLNAEPGIGDYLNALIGLTISVGGTIFHSQPGYQFIYVVDNESIEISPGVYRPPMDLYQVFSDLQPGLGYSHIRTNLYFSDSSQNIFASDALPLTFPDVSKFDYSLLQVFGFELGPYNPHSGAVFFSITSPAAIPEPSSILLLGSGLGMIGSAAWRRRK</sequence>
<name>A0A1A8XJ87_9PROT</name>
<organism evidence="3 4">
    <name type="scientific">Candidatus Accumulibacter aalborgensis</name>
    <dbReference type="NCBI Taxonomy" id="1860102"/>
    <lineage>
        <taxon>Bacteria</taxon>
        <taxon>Pseudomonadati</taxon>
        <taxon>Pseudomonadota</taxon>
        <taxon>Betaproteobacteria</taxon>
        <taxon>Candidatus Accumulibacter</taxon>
    </lineage>
</organism>
<feature type="domain" description="Ice-binding protein C-terminal" evidence="2">
    <location>
        <begin position="265"/>
        <end position="290"/>
    </location>
</feature>
<evidence type="ECO:0000313" key="3">
    <source>
        <dbReference type="EMBL" id="SBT04442.1"/>
    </source>
</evidence>
<dbReference type="NCBIfam" id="TIGR02595">
    <property type="entry name" value="PEP_CTERM"/>
    <property type="match status" value="1"/>
</dbReference>
<reference evidence="3 4" key="1">
    <citation type="submission" date="2016-06" db="EMBL/GenBank/DDBJ databases">
        <authorList>
            <person name="Kjaerup R.B."/>
            <person name="Dalgaard T.S."/>
            <person name="Juul-Madsen H.R."/>
        </authorList>
    </citation>
    <scope>NUCLEOTIDE SEQUENCE [LARGE SCALE GENOMIC DNA]</scope>
    <source>
        <strain evidence="3">3</strain>
    </source>
</reference>
<proteinExistence type="predicted"/>
<dbReference type="Pfam" id="PF07589">
    <property type="entry name" value="PEP-CTERM"/>
    <property type="match status" value="1"/>
</dbReference>
<dbReference type="Proteomes" id="UP000199169">
    <property type="component" value="Unassembled WGS sequence"/>
</dbReference>
<dbReference type="EMBL" id="FLQX01000045">
    <property type="protein sequence ID" value="SBT04442.1"/>
    <property type="molecule type" value="Genomic_DNA"/>
</dbReference>
<keyword evidence="1" id="KW-0472">Membrane</keyword>
<keyword evidence="4" id="KW-1185">Reference proteome</keyword>
<dbReference type="AlphaFoldDB" id="A0A1A8XJ87"/>